<organism evidence="3 4">
    <name type="scientific">Corchorus olitorius</name>
    <dbReference type="NCBI Taxonomy" id="93759"/>
    <lineage>
        <taxon>Eukaryota</taxon>
        <taxon>Viridiplantae</taxon>
        <taxon>Streptophyta</taxon>
        <taxon>Embryophyta</taxon>
        <taxon>Tracheophyta</taxon>
        <taxon>Spermatophyta</taxon>
        <taxon>Magnoliopsida</taxon>
        <taxon>eudicotyledons</taxon>
        <taxon>Gunneridae</taxon>
        <taxon>Pentapetalae</taxon>
        <taxon>rosids</taxon>
        <taxon>malvids</taxon>
        <taxon>Malvales</taxon>
        <taxon>Malvaceae</taxon>
        <taxon>Grewioideae</taxon>
        <taxon>Apeibeae</taxon>
        <taxon>Corchorus</taxon>
    </lineage>
</organism>
<feature type="region of interest" description="Disordered" evidence="1">
    <location>
        <begin position="1"/>
        <end position="33"/>
    </location>
</feature>
<evidence type="ECO:0000256" key="1">
    <source>
        <dbReference type="SAM" id="MobiDB-lite"/>
    </source>
</evidence>
<dbReference type="CDD" id="cd06222">
    <property type="entry name" value="RNase_H_like"/>
    <property type="match status" value="1"/>
</dbReference>
<dbReference type="InterPro" id="IPR002156">
    <property type="entry name" value="RNaseH_domain"/>
</dbReference>
<dbReference type="AlphaFoldDB" id="A0A1R3KVR7"/>
<feature type="domain" description="RNase H type-1" evidence="2">
    <location>
        <begin position="296"/>
        <end position="366"/>
    </location>
</feature>
<dbReference type="GO" id="GO:0003676">
    <property type="term" value="F:nucleic acid binding"/>
    <property type="evidence" value="ECO:0007669"/>
    <property type="project" value="InterPro"/>
</dbReference>
<dbReference type="GO" id="GO:0004523">
    <property type="term" value="F:RNA-DNA hybrid ribonuclease activity"/>
    <property type="evidence" value="ECO:0007669"/>
    <property type="project" value="InterPro"/>
</dbReference>
<dbReference type="PROSITE" id="PS50879">
    <property type="entry name" value="RNASE_H_1"/>
    <property type="match status" value="1"/>
</dbReference>
<accession>A0A1R3KVR7</accession>
<evidence type="ECO:0000259" key="2">
    <source>
        <dbReference type="PROSITE" id="PS50879"/>
    </source>
</evidence>
<dbReference type="EMBL" id="AWUE01010860">
    <property type="protein sequence ID" value="OMP11224.1"/>
    <property type="molecule type" value="Genomic_DNA"/>
</dbReference>
<proteinExistence type="predicted"/>
<name>A0A1R3KVR7_9ROSI</name>
<dbReference type="OrthoDB" id="1000395at2759"/>
<dbReference type="Proteomes" id="UP000187203">
    <property type="component" value="Unassembled WGS sequence"/>
</dbReference>
<evidence type="ECO:0000313" key="3">
    <source>
        <dbReference type="EMBL" id="OMP11224.1"/>
    </source>
</evidence>
<protein>
    <recommendedName>
        <fullName evidence="2">RNase H type-1 domain-containing protein</fullName>
    </recommendedName>
</protein>
<dbReference type="InterPro" id="IPR012337">
    <property type="entry name" value="RNaseH-like_sf"/>
</dbReference>
<comment type="caution">
    <text evidence="3">The sequence shown here is derived from an EMBL/GenBank/DDBJ whole genome shotgun (WGS) entry which is preliminary data.</text>
</comment>
<dbReference type="PANTHER" id="PTHR47723:SF19">
    <property type="entry name" value="POLYNUCLEOTIDYL TRANSFERASE, RIBONUCLEASE H-LIKE SUPERFAMILY PROTEIN"/>
    <property type="match status" value="1"/>
</dbReference>
<feature type="compositionally biased region" description="Low complexity" evidence="1">
    <location>
        <begin position="49"/>
        <end position="60"/>
    </location>
</feature>
<dbReference type="SUPFAM" id="SSF53098">
    <property type="entry name" value="Ribonuclease H-like"/>
    <property type="match status" value="1"/>
</dbReference>
<evidence type="ECO:0000313" key="4">
    <source>
        <dbReference type="Proteomes" id="UP000187203"/>
    </source>
</evidence>
<sequence length="366" mass="40981">MGALRGTIGSLKRQGKCDNLDSSKYGSGELTGGRSEVEAAVVRFYPFESRSTGGSSSESLSRAERRNSSQQMTEVGNEKGKEKRPESGVWLPSCTSVTTSPGLNSSVALEDMVDDNVMINYDYKVADFILHGSWNTDLLFAQLPMELALQVIGYLQPQYRRMGNKLVWSYTSNGVFSTKSDYDAMQDQIEDGSLNLGWLYPPLCSRCSTHVEDTLHVLRDCVEARKVWRCYFLTIIWRLWTSRCKFIFRTDDDVVWDNEHAMVRDIDMSALEVCKAYSRGAKKKTDNRLISWQLPSQGFVKVNTDGASMGNPGISGAGGVIRDAAGQWIIGFKAHLGDMDKYGGRTSSYPMGFITCMETWFSTSYW</sequence>
<dbReference type="InterPro" id="IPR053151">
    <property type="entry name" value="RNase_H-like"/>
</dbReference>
<feature type="compositionally biased region" description="Basic and acidic residues" evidence="1">
    <location>
        <begin position="76"/>
        <end position="86"/>
    </location>
</feature>
<gene>
    <name evidence="3" type="ORF">COLO4_03949</name>
</gene>
<feature type="region of interest" description="Disordered" evidence="1">
    <location>
        <begin position="49"/>
        <end position="90"/>
    </location>
</feature>
<dbReference type="InterPro" id="IPR044730">
    <property type="entry name" value="RNase_H-like_dom_plant"/>
</dbReference>
<keyword evidence="4" id="KW-1185">Reference proteome</keyword>
<reference evidence="4" key="1">
    <citation type="submission" date="2013-09" db="EMBL/GenBank/DDBJ databases">
        <title>Corchorus olitorius genome sequencing.</title>
        <authorList>
            <person name="Alam M."/>
            <person name="Haque M.S."/>
            <person name="Islam M.S."/>
            <person name="Emdad E.M."/>
            <person name="Islam M.M."/>
            <person name="Ahmed B."/>
            <person name="Halim A."/>
            <person name="Hossen Q.M.M."/>
            <person name="Hossain M.Z."/>
            <person name="Ahmed R."/>
            <person name="Khan M.M."/>
            <person name="Islam R."/>
            <person name="Rashid M.M."/>
            <person name="Khan S.A."/>
            <person name="Rahman M.S."/>
            <person name="Alam M."/>
            <person name="Yahiya A.S."/>
            <person name="Khan M.S."/>
            <person name="Azam M.S."/>
            <person name="Haque T."/>
            <person name="Lashkar M.Z.H."/>
            <person name="Akhand A.I."/>
            <person name="Morshed G."/>
            <person name="Roy S."/>
            <person name="Uddin K.S."/>
            <person name="Rabeya T."/>
            <person name="Hossain A.S."/>
            <person name="Chowdhury A."/>
            <person name="Snigdha A.R."/>
            <person name="Mortoza M.S."/>
            <person name="Matin S.A."/>
            <person name="Hoque S.M.E."/>
            <person name="Islam M.K."/>
            <person name="Roy D.K."/>
            <person name="Haider R."/>
            <person name="Moosa M.M."/>
            <person name="Elias S.M."/>
            <person name="Hasan A.M."/>
            <person name="Jahan S."/>
            <person name="Shafiuddin M."/>
            <person name="Mahmood N."/>
            <person name="Shommy N.S."/>
        </authorList>
    </citation>
    <scope>NUCLEOTIDE SEQUENCE [LARGE SCALE GENOMIC DNA]</scope>
    <source>
        <strain evidence="4">cv. O-4</strain>
    </source>
</reference>
<dbReference type="PANTHER" id="PTHR47723">
    <property type="entry name" value="OS05G0353850 PROTEIN"/>
    <property type="match status" value="1"/>
</dbReference>